<feature type="non-terminal residue" evidence="2">
    <location>
        <position position="1"/>
    </location>
</feature>
<organism evidence="2 3">
    <name type="scientific">Rhizopus azygosporus</name>
    <name type="common">Rhizopus microsporus var. azygosporus</name>
    <dbReference type="NCBI Taxonomy" id="86630"/>
    <lineage>
        <taxon>Eukaryota</taxon>
        <taxon>Fungi</taxon>
        <taxon>Fungi incertae sedis</taxon>
        <taxon>Mucoromycota</taxon>
        <taxon>Mucoromycotina</taxon>
        <taxon>Mucoromycetes</taxon>
        <taxon>Mucorales</taxon>
        <taxon>Mucorineae</taxon>
        <taxon>Rhizopodaceae</taxon>
        <taxon>Rhizopus</taxon>
    </lineage>
</organism>
<accession>A0A367ILN2</accession>
<dbReference type="Proteomes" id="UP000252139">
    <property type="component" value="Unassembled WGS sequence"/>
</dbReference>
<dbReference type="AlphaFoldDB" id="A0A367ILN2"/>
<keyword evidence="3" id="KW-1185">Reference proteome</keyword>
<protein>
    <submittedName>
        <fullName evidence="2">Uncharacterized protein</fullName>
    </submittedName>
</protein>
<comment type="caution">
    <text evidence="2">The sequence shown here is derived from an EMBL/GenBank/DDBJ whole genome shotgun (WGS) entry which is preliminary data.</text>
</comment>
<feature type="coiled-coil region" evidence="1">
    <location>
        <begin position="5"/>
        <end position="43"/>
    </location>
</feature>
<gene>
    <name evidence="2" type="ORF">CU097_000890</name>
</gene>
<sequence length="56" mass="6884">FRKMINDMQLEHQRALEKEAEEKKQLEKQLKDLKHEREMARYERINKGVQTPLFIS</sequence>
<dbReference type="EMBL" id="PJQL01005045">
    <property type="protein sequence ID" value="RCH78592.1"/>
    <property type="molecule type" value="Genomic_DNA"/>
</dbReference>
<proteinExistence type="predicted"/>
<evidence type="ECO:0000313" key="2">
    <source>
        <dbReference type="EMBL" id="RCH78592.1"/>
    </source>
</evidence>
<evidence type="ECO:0000313" key="3">
    <source>
        <dbReference type="Proteomes" id="UP000252139"/>
    </source>
</evidence>
<evidence type="ECO:0000256" key="1">
    <source>
        <dbReference type="SAM" id="Coils"/>
    </source>
</evidence>
<name>A0A367ILN2_RHIAZ</name>
<keyword evidence="1" id="KW-0175">Coiled coil</keyword>
<reference evidence="2 3" key="1">
    <citation type="journal article" date="2018" name="G3 (Bethesda)">
        <title>Phylogenetic and Phylogenomic Definition of Rhizopus Species.</title>
        <authorList>
            <person name="Gryganskyi A.P."/>
            <person name="Golan J."/>
            <person name="Dolatabadi S."/>
            <person name="Mondo S."/>
            <person name="Robb S."/>
            <person name="Idnurm A."/>
            <person name="Muszewska A."/>
            <person name="Steczkiewicz K."/>
            <person name="Masonjones S."/>
            <person name="Liao H.L."/>
            <person name="Gajdeczka M.T."/>
            <person name="Anike F."/>
            <person name="Vuek A."/>
            <person name="Anishchenko I.M."/>
            <person name="Voigt K."/>
            <person name="de Hoog G.S."/>
            <person name="Smith M.E."/>
            <person name="Heitman J."/>
            <person name="Vilgalys R."/>
            <person name="Stajich J.E."/>
        </authorList>
    </citation>
    <scope>NUCLEOTIDE SEQUENCE [LARGE SCALE GENOMIC DNA]</scope>
    <source>
        <strain evidence="2 3">CBS 357.93</strain>
    </source>
</reference>